<keyword evidence="2" id="KW-0805">Transcription regulation</keyword>
<sequence length="380" mass="41257">MQPEKSAQMGTGELKSQLLKKIGPERFKRAILKNACSAKAPPPPNHEAGPAKPASTIGRSLPVLEDGHGQAAVLHHNQGSVAPIWSNGVALPMSPRKGRSVMRDRKLRDRPSPLGPNGRTDSASHQSTGTEDSGGKTVENGDLTPCDYQRPLQQPRGLAEQPENEERLMIKKPADTRGFVQGKDQNNGAFVEDGEEVEQASRLKLSRSPLLAPLGIPFCSASIGGARKALPVSNIGDYISCFDSAELSDAETLRRRMEQIAATQGLGGVTLECANTLNNMVDIYLKRLIRSCVELVGARSKSDKSKYPVQKQQIHGKLINGLWPSNHLHSQSGCGPVEEHRGVHSVSLLDFKVAMELNPQELGEDWPLLLEKISVQAFEE</sequence>
<evidence type="ECO:0000313" key="6">
    <source>
        <dbReference type="EMBL" id="KAJ8448773.1"/>
    </source>
</evidence>
<dbReference type="OrthoDB" id="10264870at2759"/>
<dbReference type="CDD" id="cd22933">
    <property type="entry name" value="HFD_HFI1"/>
    <property type="match status" value="1"/>
</dbReference>
<protein>
    <submittedName>
        <fullName evidence="6">Uncharacterized protein</fullName>
    </submittedName>
</protein>
<feature type="compositionally biased region" description="Basic and acidic residues" evidence="5">
    <location>
        <begin position="101"/>
        <end position="111"/>
    </location>
</feature>
<feature type="compositionally biased region" description="Polar residues" evidence="5">
    <location>
        <begin position="119"/>
        <end position="131"/>
    </location>
</feature>
<dbReference type="Proteomes" id="UP001153076">
    <property type="component" value="Unassembled WGS sequence"/>
</dbReference>
<keyword evidence="4" id="KW-0539">Nucleus</keyword>
<dbReference type="GO" id="GO:0005634">
    <property type="term" value="C:nucleus"/>
    <property type="evidence" value="ECO:0007669"/>
    <property type="project" value="UniProtKB-SubCell"/>
</dbReference>
<dbReference type="AlphaFoldDB" id="A0A9Q1KTT9"/>
<dbReference type="GO" id="GO:0006357">
    <property type="term" value="P:regulation of transcription by RNA polymerase II"/>
    <property type="evidence" value="ECO:0007669"/>
    <property type="project" value="TreeGrafter"/>
</dbReference>
<gene>
    <name evidence="6" type="ORF">Cgig2_011394</name>
</gene>
<dbReference type="Pfam" id="PF12767">
    <property type="entry name" value="SAGA-Tad1"/>
    <property type="match status" value="1"/>
</dbReference>
<comment type="caution">
    <text evidence="6">The sequence shown here is derived from an EMBL/GenBank/DDBJ whole genome shotgun (WGS) entry which is preliminary data.</text>
</comment>
<dbReference type="PANTHER" id="PTHR21277">
    <property type="entry name" value="TRANSCRIPTIONAL ADAPTER 1"/>
    <property type="match status" value="1"/>
</dbReference>
<accession>A0A9Q1KTT9</accession>
<feature type="region of interest" description="Disordered" evidence="5">
    <location>
        <begin position="1"/>
        <end position="21"/>
    </location>
</feature>
<evidence type="ECO:0000256" key="4">
    <source>
        <dbReference type="ARBA" id="ARBA00023242"/>
    </source>
</evidence>
<comment type="subcellular location">
    <subcellularLocation>
        <location evidence="1">Nucleus</location>
    </subcellularLocation>
</comment>
<proteinExistence type="predicted"/>
<dbReference type="GO" id="GO:0003713">
    <property type="term" value="F:transcription coactivator activity"/>
    <property type="evidence" value="ECO:0007669"/>
    <property type="project" value="TreeGrafter"/>
</dbReference>
<feature type="region of interest" description="Disordered" evidence="5">
    <location>
        <begin position="35"/>
        <end position="62"/>
    </location>
</feature>
<name>A0A9Q1KTT9_9CARY</name>
<evidence type="ECO:0000256" key="1">
    <source>
        <dbReference type="ARBA" id="ARBA00004123"/>
    </source>
</evidence>
<evidence type="ECO:0000256" key="3">
    <source>
        <dbReference type="ARBA" id="ARBA00023163"/>
    </source>
</evidence>
<evidence type="ECO:0000256" key="5">
    <source>
        <dbReference type="SAM" id="MobiDB-lite"/>
    </source>
</evidence>
<organism evidence="6 7">
    <name type="scientific">Carnegiea gigantea</name>
    <dbReference type="NCBI Taxonomy" id="171969"/>
    <lineage>
        <taxon>Eukaryota</taxon>
        <taxon>Viridiplantae</taxon>
        <taxon>Streptophyta</taxon>
        <taxon>Embryophyta</taxon>
        <taxon>Tracheophyta</taxon>
        <taxon>Spermatophyta</taxon>
        <taxon>Magnoliopsida</taxon>
        <taxon>eudicotyledons</taxon>
        <taxon>Gunneridae</taxon>
        <taxon>Pentapetalae</taxon>
        <taxon>Caryophyllales</taxon>
        <taxon>Cactineae</taxon>
        <taxon>Cactaceae</taxon>
        <taxon>Cactoideae</taxon>
        <taxon>Echinocereeae</taxon>
        <taxon>Carnegiea</taxon>
    </lineage>
</organism>
<keyword evidence="7" id="KW-1185">Reference proteome</keyword>
<evidence type="ECO:0000313" key="7">
    <source>
        <dbReference type="Proteomes" id="UP001153076"/>
    </source>
</evidence>
<keyword evidence="3" id="KW-0804">Transcription</keyword>
<evidence type="ECO:0000256" key="2">
    <source>
        <dbReference type="ARBA" id="ARBA00023015"/>
    </source>
</evidence>
<reference evidence="6" key="1">
    <citation type="submission" date="2022-04" db="EMBL/GenBank/DDBJ databases">
        <title>Carnegiea gigantea Genome sequencing and assembly v2.</title>
        <authorList>
            <person name="Copetti D."/>
            <person name="Sanderson M.J."/>
            <person name="Burquez A."/>
            <person name="Wojciechowski M.F."/>
        </authorList>
    </citation>
    <scope>NUCLEOTIDE SEQUENCE</scope>
    <source>
        <strain evidence="6">SGP5-SGP5p</strain>
        <tissue evidence="6">Aerial part</tissue>
    </source>
</reference>
<dbReference type="GO" id="GO:0000124">
    <property type="term" value="C:SAGA complex"/>
    <property type="evidence" value="ECO:0007669"/>
    <property type="project" value="TreeGrafter"/>
</dbReference>
<dbReference type="EMBL" id="JAKOGI010000027">
    <property type="protein sequence ID" value="KAJ8448773.1"/>
    <property type="molecule type" value="Genomic_DNA"/>
</dbReference>
<dbReference type="InterPro" id="IPR024738">
    <property type="entry name" value="Hfi1/Tada1"/>
</dbReference>
<dbReference type="PANTHER" id="PTHR21277:SF5">
    <property type="entry name" value="TRANSCRIPTIONAL ADAPTER 1"/>
    <property type="match status" value="1"/>
</dbReference>
<feature type="region of interest" description="Disordered" evidence="5">
    <location>
        <begin position="85"/>
        <end position="165"/>
    </location>
</feature>